<feature type="transmembrane region" description="Helical" evidence="7">
    <location>
        <begin position="12"/>
        <end position="43"/>
    </location>
</feature>
<dbReference type="RefSeq" id="WP_211557332.1">
    <property type="nucleotide sequence ID" value="NZ_JAGVRK010000001.1"/>
</dbReference>
<evidence type="ECO:0000256" key="8">
    <source>
        <dbReference type="SAM" id="MobiDB-lite"/>
    </source>
</evidence>
<proteinExistence type="inferred from homology"/>
<dbReference type="PANTHER" id="PTHR30614">
    <property type="entry name" value="MEMBRANE COMPONENT OF AMINO ACID ABC TRANSPORTER"/>
    <property type="match status" value="1"/>
</dbReference>
<evidence type="ECO:0000313" key="10">
    <source>
        <dbReference type="EMBL" id="MBS2968488.1"/>
    </source>
</evidence>
<feature type="transmembrane region" description="Helical" evidence="7">
    <location>
        <begin position="153"/>
        <end position="173"/>
    </location>
</feature>
<dbReference type="InterPro" id="IPR035906">
    <property type="entry name" value="MetI-like_sf"/>
</dbReference>
<comment type="subcellular location">
    <subcellularLocation>
        <location evidence="1 7">Cell membrane</location>
        <topology evidence="1 7">Multi-pass membrane protein</topology>
    </subcellularLocation>
</comment>
<dbReference type="EMBL" id="JAGVRK010000001">
    <property type="protein sequence ID" value="MBS2968488.1"/>
    <property type="molecule type" value="Genomic_DNA"/>
</dbReference>
<dbReference type="PROSITE" id="PS50928">
    <property type="entry name" value="ABC_TM1"/>
    <property type="match status" value="1"/>
</dbReference>
<organism evidence="10 11">
    <name type="scientific">Metabacillus flavus</name>
    <dbReference type="NCBI Taxonomy" id="2823519"/>
    <lineage>
        <taxon>Bacteria</taxon>
        <taxon>Bacillati</taxon>
        <taxon>Bacillota</taxon>
        <taxon>Bacilli</taxon>
        <taxon>Bacillales</taxon>
        <taxon>Bacillaceae</taxon>
        <taxon>Metabacillus</taxon>
    </lineage>
</organism>
<evidence type="ECO:0000256" key="3">
    <source>
        <dbReference type="ARBA" id="ARBA00022475"/>
    </source>
</evidence>
<keyword evidence="5 7" id="KW-1133">Transmembrane helix</keyword>
<name>A0ABS5LCM9_9BACI</name>
<evidence type="ECO:0000256" key="4">
    <source>
        <dbReference type="ARBA" id="ARBA00022692"/>
    </source>
</evidence>
<comment type="similarity">
    <text evidence="7">Belongs to the binding-protein-dependent transport system permease family.</text>
</comment>
<keyword evidence="2 7" id="KW-0813">Transport</keyword>
<evidence type="ECO:0000256" key="5">
    <source>
        <dbReference type="ARBA" id="ARBA00022989"/>
    </source>
</evidence>
<evidence type="ECO:0000313" key="11">
    <source>
        <dbReference type="Proteomes" id="UP000682403"/>
    </source>
</evidence>
<dbReference type="InterPro" id="IPR000515">
    <property type="entry name" value="MetI-like"/>
</dbReference>
<dbReference type="PANTHER" id="PTHR30614:SF41">
    <property type="entry name" value="INNER MEMBRANE AMINO-ACID ABC TRANSPORTER PERMEASE PROTEIN YHDY"/>
    <property type="match status" value="1"/>
</dbReference>
<keyword evidence="6 7" id="KW-0472">Membrane</keyword>
<dbReference type="Gene3D" id="1.10.3720.10">
    <property type="entry name" value="MetI-like"/>
    <property type="match status" value="1"/>
</dbReference>
<evidence type="ECO:0000256" key="7">
    <source>
        <dbReference type="RuleBase" id="RU363032"/>
    </source>
</evidence>
<dbReference type="SUPFAM" id="SSF161098">
    <property type="entry name" value="MetI-like"/>
    <property type="match status" value="1"/>
</dbReference>
<feature type="transmembrane region" description="Helical" evidence="7">
    <location>
        <begin position="185"/>
        <end position="208"/>
    </location>
</feature>
<reference evidence="10 11" key="1">
    <citation type="submission" date="2021-04" db="EMBL/GenBank/DDBJ databases">
        <title>Metabacillus sp. strain KIGAM252 whole genome sequence.</title>
        <authorList>
            <person name="Seo M.-J."/>
            <person name="Cho E.-S."/>
            <person name="Hwang C.Y."/>
            <person name="Yoon D.J."/>
        </authorList>
    </citation>
    <scope>NUCLEOTIDE SEQUENCE [LARGE SCALE GENOMIC DNA]</scope>
    <source>
        <strain evidence="10 11">KIGAM252</strain>
    </source>
</reference>
<dbReference type="NCBIfam" id="TIGR01726">
    <property type="entry name" value="HEQRo_perm_3TM"/>
    <property type="match status" value="1"/>
</dbReference>
<evidence type="ECO:0000259" key="9">
    <source>
        <dbReference type="PROSITE" id="PS50928"/>
    </source>
</evidence>
<dbReference type="Pfam" id="PF00528">
    <property type="entry name" value="BPD_transp_1"/>
    <property type="match status" value="1"/>
</dbReference>
<keyword evidence="4 7" id="KW-0812">Transmembrane</keyword>
<dbReference type="InterPro" id="IPR010065">
    <property type="entry name" value="AA_ABC_transptr_permease_3TM"/>
</dbReference>
<gene>
    <name evidence="10" type="ORF">J9317_06920</name>
</gene>
<evidence type="ECO:0000256" key="6">
    <source>
        <dbReference type="ARBA" id="ARBA00023136"/>
    </source>
</evidence>
<sequence length="237" mass="26203">MDFIGAYSIGNINYLLAGLLNTLLMALIAIIFSFIIGSVLGILRYAKVPVVSQLVVVWVETIRNLPLLLIIFFTYFALPEVGIKLEVIVAAIVALIVFESAMLAEIVRSGLNSIEKGQIEASRASGLSWMQTMWHIILPQALRRMVPPIVSQFISLLKDTSLAVVIAMPELLHNAQIINGKNVNYLIPIFLLTALLYFAVNYTLSIVARRLENKERSSKKTTGKTILHHKKAGGEAM</sequence>
<feature type="compositionally biased region" description="Basic residues" evidence="8">
    <location>
        <begin position="219"/>
        <end position="231"/>
    </location>
</feature>
<protein>
    <submittedName>
        <fullName evidence="10">Amino acid ABC transporter permease</fullName>
    </submittedName>
</protein>
<dbReference type="InterPro" id="IPR043429">
    <property type="entry name" value="ArtM/GltK/GlnP/TcyL/YhdX-like"/>
</dbReference>
<evidence type="ECO:0000256" key="1">
    <source>
        <dbReference type="ARBA" id="ARBA00004651"/>
    </source>
</evidence>
<feature type="region of interest" description="Disordered" evidence="8">
    <location>
        <begin position="218"/>
        <end position="237"/>
    </location>
</feature>
<keyword evidence="11" id="KW-1185">Reference proteome</keyword>
<feature type="domain" description="ABC transmembrane type-1" evidence="9">
    <location>
        <begin position="19"/>
        <end position="208"/>
    </location>
</feature>
<evidence type="ECO:0000256" key="2">
    <source>
        <dbReference type="ARBA" id="ARBA00022448"/>
    </source>
</evidence>
<dbReference type="CDD" id="cd06261">
    <property type="entry name" value="TM_PBP2"/>
    <property type="match status" value="1"/>
</dbReference>
<comment type="caution">
    <text evidence="10">The sequence shown here is derived from an EMBL/GenBank/DDBJ whole genome shotgun (WGS) entry which is preliminary data.</text>
</comment>
<accession>A0ABS5LCM9</accession>
<feature type="transmembrane region" description="Helical" evidence="7">
    <location>
        <begin position="55"/>
        <end position="76"/>
    </location>
</feature>
<keyword evidence="3" id="KW-1003">Cell membrane</keyword>
<feature type="transmembrane region" description="Helical" evidence="7">
    <location>
        <begin position="88"/>
        <end position="107"/>
    </location>
</feature>
<dbReference type="Proteomes" id="UP000682403">
    <property type="component" value="Unassembled WGS sequence"/>
</dbReference>